<dbReference type="GO" id="GO:0003677">
    <property type="term" value="F:DNA binding"/>
    <property type="evidence" value="ECO:0007669"/>
    <property type="project" value="UniProtKB-KW"/>
</dbReference>
<name>A0A517MGT6_9BACT</name>
<dbReference type="Gene3D" id="1.10.10.10">
    <property type="entry name" value="Winged helix-like DNA-binding domain superfamily/Winged helix DNA-binding domain"/>
    <property type="match status" value="1"/>
</dbReference>
<dbReference type="OrthoDB" id="9780321at2"/>
<gene>
    <name evidence="7" type="primary">hrdA</name>
    <name evidence="7" type="ORF">FF011L_28690</name>
</gene>
<dbReference type="GO" id="GO:0016987">
    <property type="term" value="F:sigma factor activity"/>
    <property type="evidence" value="ECO:0007669"/>
    <property type="project" value="UniProtKB-KW"/>
</dbReference>
<proteinExistence type="predicted"/>
<keyword evidence="1" id="KW-0805">Transcription regulation</keyword>
<keyword evidence="3" id="KW-0238">DNA-binding</keyword>
<dbReference type="SUPFAM" id="SSF88659">
    <property type="entry name" value="Sigma3 and sigma4 domains of RNA polymerase sigma factors"/>
    <property type="match status" value="1"/>
</dbReference>
<dbReference type="InterPro" id="IPR014284">
    <property type="entry name" value="RNA_pol_sigma-70_dom"/>
</dbReference>
<dbReference type="InterPro" id="IPR000943">
    <property type="entry name" value="RNA_pol_sigma70"/>
</dbReference>
<dbReference type="InterPro" id="IPR007627">
    <property type="entry name" value="RNA_pol_sigma70_r2"/>
</dbReference>
<evidence type="ECO:0000256" key="1">
    <source>
        <dbReference type="ARBA" id="ARBA00023015"/>
    </source>
</evidence>
<dbReference type="AlphaFoldDB" id="A0A517MGT6"/>
<sequence>MVAAASNTDIGEFSQVSEFPRLRSERRTSWTPIEIQYIDSPDFQEATDEAVNDKKIVDLVLGSGTSENSGPVDLPRHLQRMCESTLLTPEQEAALFREMNRLKWQAASLQESCVGIAPDRKTIKKIHALLDRAMKIRDHITQSNIRLVISIVKKYVTPQLTFDEMLSDGVLTLMQAVEKFDYSRGYRFSTYAYRSIVHGIFRATSVVRDDRLRFTEDADRLADIAPEDPSRSSMSNQLWEQLRGLTATMLDRLDRRERLIVRSRYALGSHRKVRTLQSLADRLGISKERVRQLEKRAVSKLNGMASEFKLEEALSGGSGTVSCM</sequence>
<dbReference type="PANTHER" id="PTHR30603:SF60">
    <property type="entry name" value="RNA POLYMERASE SIGMA FACTOR RPOD"/>
    <property type="match status" value="1"/>
</dbReference>
<dbReference type="GO" id="GO:0006352">
    <property type="term" value="P:DNA-templated transcription initiation"/>
    <property type="evidence" value="ECO:0007669"/>
    <property type="project" value="InterPro"/>
</dbReference>
<accession>A0A517MGT6</accession>
<keyword evidence="2" id="KW-0731">Sigma factor</keyword>
<dbReference type="InterPro" id="IPR013324">
    <property type="entry name" value="RNA_pol_sigma_r3/r4-like"/>
</dbReference>
<dbReference type="Pfam" id="PF04545">
    <property type="entry name" value="Sigma70_r4"/>
    <property type="match status" value="1"/>
</dbReference>
<dbReference type="CDD" id="cd06171">
    <property type="entry name" value="Sigma70_r4"/>
    <property type="match status" value="1"/>
</dbReference>
<evidence type="ECO:0000313" key="8">
    <source>
        <dbReference type="Proteomes" id="UP000320672"/>
    </source>
</evidence>
<dbReference type="PRINTS" id="PR00046">
    <property type="entry name" value="SIGMA70FCT"/>
</dbReference>
<keyword evidence="4" id="KW-0804">Transcription</keyword>
<dbReference type="Pfam" id="PF04542">
    <property type="entry name" value="Sigma70_r2"/>
    <property type="match status" value="1"/>
</dbReference>
<dbReference type="Proteomes" id="UP000320672">
    <property type="component" value="Chromosome"/>
</dbReference>
<feature type="domain" description="RNA polymerase sigma-70 region 2" evidence="5">
    <location>
        <begin position="142"/>
        <end position="201"/>
    </location>
</feature>
<dbReference type="InterPro" id="IPR050239">
    <property type="entry name" value="Sigma-70_RNA_pol_init_factors"/>
</dbReference>
<dbReference type="Gene3D" id="1.20.120.1810">
    <property type="match status" value="1"/>
</dbReference>
<evidence type="ECO:0000313" key="7">
    <source>
        <dbReference type="EMBL" id="QDS94091.1"/>
    </source>
</evidence>
<dbReference type="InterPro" id="IPR013325">
    <property type="entry name" value="RNA_pol_sigma_r2"/>
</dbReference>
<dbReference type="KEGG" id="rml:FF011L_28690"/>
<keyword evidence="8" id="KW-1185">Reference proteome</keyword>
<dbReference type="InterPro" id="IPR007630">
    <property type="entry name" value="RNA_pol_sigma70_r4"/>
</dbReference>
<dbReference type="InterPro" id="IPR036388">
    <property type="entry name" value="WH-like_DNA-bd_sf"/>
</dbReference>
<evidence type="ECO:0000256" key="3">
    <source>
        <dbReference type="ARBA" id="ARBA00023125"/>
    </source>
</evidence>
<feature type="domain" description="RNA polymerase sigma-70 region 4" evidence="6">
    <location>
        <begin position="250"/>
        <end position="301"/>
    </location>
</feature>
<dbReference type="NCBIfam" id="TIGR02937">
    <property type="entry name" value="sigma70-ECF"/>
    <property type="match status" value="1"/>
</dbReference>
<dbReference type="EMBL" id="CP036262">
    <property type="protein sequence ID" value="QDS94091.1"/>
    <property type="molecule type" value="Genomic_DNA"/>
</dbReference>
<dbReference type="PANTHER" id="PTHR30603">
    <property type="entry name" value="RNA POLYMERASE SIGMA FACTOR RPO"/>
    <property type="match status" value="1"/>
</dbReference>
<evidence type="ECO:0000259" key="6">
    <source>
        <dbReference type="Pfam" id="PF04545"/>
    </source>
</evidence>
<protein>
    <submittedName>
        <fullName evidence="7">RNA polymerase principal sigma factor HrdA</fullName>
    </submittedName>
</protein>
<evidence type="ECO:0000256" key="2">
    <source>
        <dbReference type="ARBA" id="ARBA00023082"/>
    </source>
</evidence>
<reference evidence="7 8" key="1">
    <citation type="submission" date="2019-02" db="EMBL/GenBank/DDBJ databases">
        <title>Deep-cultivation of Planctomycetes and their phenomic and genomic characterization uncovers novel biology.</title>
        <authorList>
            <person name="Wiegand S."/>
            <person name="Jogler M."/>
            <person name="Boedeker C."/>
            <person name="Pinto D."/>
            <person name="Vollmers J."/>
            <person name="Rivas-Marin E."/>
            <person name="Kohn T."/>
            <person name="Peeters S.H."/>
            <person name="Heuer A."/>
            <person name="Rast P."/>
            <person name="Oberbeckmann S."/>
            <person name="Bunk B."/>
            <person name="Jeske O."/>
            <person name="Meyerdierks A."/>
            <person name="Storesund J.E."/>
            <person name="Kallscheuer N."/>
            <person name="Luecker S."/>
            <person name="Lage O.M."/>
            <person name="Pohl T."/>
            <person name="Merkel B.J."/>
            <person name="Hornburger P."/>
            <person name="Mueller R.-W."/>
            <person name="Bruemmer F."/>
            <person name="Labrenz M."/>
            <person name="Spormann A.M."/>
            <person name="Op den Camp H."/>
            <person name="Overmann J."/>
            <person name="Amann R."/>
            <person name="Jetten M.S.M."/>
            <person name="Mascher T."/>
            <person name="Medema M.H."/>
            <person name="Devos D.P."/>
            <person name="Kaster A.-K."/>
            <person name="Ovreas L."/>
            <person name="Rohde M."/>
            <person name="Galperin M.Y."/>
            <person name="Jogler C."/>
        </authorList>
    </citation>
    <scope>NUCLEOTIDE SEQUENCE [LARGE SCALE GENOMIC DNA]</scope>
    <source>
        <strain evidence="7 8">FF011L</strain>
    </source>
</reference>
<evidence type="ECO:0000259" key="5">
    <source>
        <dbReference type="Pfam" id="PF04542"/>
    </source>
</evidence>
<dbReference type="SUPFAM" id="SSF88946">
    <property type="entry name" value="Sigma2 domain of RNA polymerase sigma factors"/>
    <property type="match status" value="1"/>
</dbReference>
<evidence type="ECO:0000256" key="4">
    <source>
        <dbReference type="ARBA" id="ARBA00023163"/>
    </source>
</evidence>
<organism evidence="7 8">
    <name type="scientific">Roseimaritima multifibrata</name>
    <dbReference type="NCBI Taxonomy" id="1930274"/>
    <lineage>
        <taxon>Bacteria</taxon>
        <taxon>Pseudomonadati</taxon>
        <taxon>Planctomycetota</taxon>
        <taxon>Planctomycetia</taxon>
        <taxon>Pirellulales</taxon>
        <taxon>Pirellulaceae</taxon>
        <taxon>Roseimaritima</taxon>
    </lineage>
</organism>